<dbReference type="AlphaFoldDB" id="A0A1S7P3H0"/>
<reference evidence="1 2" key="1">
    <citation type="submission" date="2016-01" db="EMBL/GenBank/DDBJ databases">
        <authorList>
            <person name="Oliw E.H."/>
        </authorList>
    </citation>
    <scope>NUCLEOTIDE SEQUENCE [LARGE SCALE GENOMIC DNA]</scope>
    <source>
        <strain evidence="1 2">Zutra 3-1</strain>
    </source>
</reference>
<accession>A0A1S7P3H0</accession>
<organism evidence="1 2">
    <name type="scientific">Agrobacterium deltaense Zutra 3/1</name>
    <dbReference type="NCBI Taxonomy" id="1183427"/>
    <lineage>
        <taxon>Bacteria</taxon>
        <taxon>Pseudomonadati</taxon>
        <taxon>Pseudomonadota</taxon>
        <taxon>Alphaproteobacteria</taxon>
        <taxon>Hyphomicrobiales</taxon>
        <taxon>Rhizobiaceae</taxon>
        <taxon>Rhizobium/Agrobacterium group</taxon>
        <taxon>Agrobacterium</taxon>
    </lineage>
</organism>
<dbReference type="EMBL" id="FBWG01000003">
    <property type="protein sequence ID" value="CUX15413.1"/>
    <property type="molecule type" value="Genomic_DNA"/>
</dbReference>
<evidence type="ECO:0000313" key="1">
    <source>
        <dbReference type="EMBL" id="CUX15413.1"/>
    </source>
</evidence>
<dbReference type="Proteomes" id="UP000191987">
    <property type="component" value="Unassembled WGS sequence"/>
</dbReference>
<protein>
    <submittedName>
        <fullName evidence="1">Uncharacterized protein</fullName>
    </submittedName>
</protein>
<sequence>MKTGRWPEFRNRDAKRLNQFLILRTIPLPQMQRREAMPQLKSSRLVLQPFKMMDKLGFVATGRANAFCRQRRKIVPLRPYRLDKE</sequence>
<proteinExistence type="predicted"/>
<gene>
    <name evidence="1" type="ORF">AGR7C_Cc110300</name>
</gene>
<evidence type="ECO:0000313" key="2">
    <source>
        <dbReference type="Proteomes" id="UP000191987"/>
    </source>
</evidence>
<name>A0A1S7P3H0_9HYPH</name>